<dbReference type="PANTHER" id="PTHR31313:SF81">
    <property type="entry name" value="TY1 ENHANCER ACTIVATOR"/>
    <property type="match status" value="1"/>
</dbReference>
<feature type="region of interest" description="Disordered" evidence="7">
    <location>
        <begin position="764"/>
        <end position="783"/>
    </location>
</feature>
<sequence length="983" mass="106226">MLTLQCVTNHPDNTCVNCKDNGNECQFDAKDGRKERASAKAVTESLTKRVHQLEELLRATQHIGTDPGVPPRENYTNGIATTDDALSTPDSRQSSFLSVPMSMSLSMQMLDDSATTTAAEAYEKKAQARTAISAITATSPIPSQTSQPSPAISNSASLSSPTSNSASASASATASVPASAASISAGIATIAAISKSAPTTTEQTSTSASNNQPDGTRLADITTIPTIVPPPSSVKDAGTPDTTTDTASVVRSLVPSPIRFDMSSGRVRYFGPTTNMNVLTHIPPNADGQGTDGQQLRRTPSGGIMGRRQPENHWPICLVVRDLSAAAHDYLMDQYWTCYNSVLHLVHLDAFNHDLERGGTQFYSLFLHLAMLATGFRFADKTRTDVQRLAVAPGGRFGSTLHEKAVALAKLEFDRPGGIPSIQAFGLLADVEFNIGRDESGWLFAGMSLRLVIDVGLHVDPSPLQLTVKEAQIRHMVLWACILHDMYWSLYLGRPTTLKAVDIAPACLSKDFTRLICCRPSGHEKKLTTRIYEHLLQLMDLISPLCDRSTLARPSRTTETYFKMVALDEDLHGWYDDLPEDLKWPTTRPNMPSSYYLLHTQYHAALILLHRPFVQYQQGAPTGTGGPGPGTGTGAGARATSTSGNTNPEEDPEPGAQSAGNRNRFSNLSRSVCAEHAGHIVALFQEYRAQFDVSRVFGTGLSHLGTAATTLMGEAVLEMDRAKRGVVIVQLMSVRRSINLMSGNYPPGHHMTRILDEFIQAIKQQQREGTTPPQSCGPGGSLSLGQDMALDPALAGVQGGDLRRVSFMNDGSHNSGNSKAVNQHPSSVGPDGSLLVPQHQQQPTHMQQTYGRQANSSKHLITLALDDINLNAQLQGDLYYQGSHHNYNGNYLQTPNQGGVHGGNSNNNDNNNKNNTQARKRQRIGNPCTFTPTVPASPTLQGLPFVPSSFLESLEASDLVVFPETAGYSDYGFEWDPADMTPI</sequence>
<gene>
    <name evidence="9" type="ORF">Sste5346_001683</name>
</gene>
<feature type="compositionally biased region" description="Polar residues" evidence="7">
    <location>
        <begin position="201"/>
        <end position="214"/>
    </location>
</feature>
<feature type="region of interest" description="Disordered" evidence="7">
    <location>
        <begin position="618"/>
        <end position="663"/>
    </location>
</feature>
<feature type="region of interest" description="Disordered" evidence="7">
    <location>
        <begin position="63"/>
        <end position="95"/>
    </location>
</feature>
<dbReference type="EMBL" id="JAWCUI010000006">
    <property type="protein sequence ID" value="KAL1901977.1"/>
    <property type="molecule type" value="Genomic_DNA"/>
</dbReference>
<accession>A0ABR3ZP81</accession>
<evidence type="ECO:0000256" key="3">
    <source>
        <dbReference type="ARBA" id="ARBA00023015"/>
    </source>
</evidence>
<evidence type="ECO:0000256" key="4">
    <source>
        <dbReference type="ARBA" id="ARBA00023125"/>
    </source>
</evidence>
<dbReference type="InterPro" id="IPR007219">
    <property type="entry name" value="XnlR_reg_dom"/>
</dbReference>
<evidence type="ECO:0000256" key="6">
    <source>
        <dbReference type="ARBA" id="ARBA00023242"/>
    </source>
</evidence>
<reference evidence="9 10" key="1">
    <citation type="journal article" date="2024" name="IMA Fungus">
        <title>IMA Genome - F19 : A genome assembly and annotation guide to empower mycologists, including annotated draft genome sequences of Ceratocystis pirilliformis, Diaporthe australafricana, Fusarium ophioides, Paecilomyces lecythidis, and Sporothrix stenoceras.</title>
        <authorList>
            <person name="Aylward J."/>
            <person name="Wilson A.M."/>
            <person name="Visagie C.M."/>
            <person name="Spraker J."/>
            <person name="Barnes I."/>
            <person name="Buitendag C."/>
            <person name="Ceriani C."/>
            <person name="Del Mar Angel L."/>
            <person name="du Plessis D."/>
            <person name="Fuchs T."/>
            <person name="Gasser K."/>
            <person name="Kramer D."/>
            <person name="Li W."/>
            <person name="Munsamy K."/>
            <person name="Piso A."/>
            <person name="Price J.L."/>
            <person name="Sonnekus B."/>
            <person name="Thomas C."/>
            <person name="van der Nest A."/>
            <person name="van Dijk A."/>
            <person name="van Heerden A."/>
            <person name="van Vuuren N."/>
            <person name="Yilmaz N."/>
            <person name="Duong T.A."/>
            <person name="van der Merwe N.A."/>
            <person name="Wingfield M.J."/>
            <person name="Wingfield B.D."/>
        </authorList>
    </citation>
    <scope>NUCLEOTIDE SEQUENCE [LARGE SCALE GENOMIC DNA]</scope>
    <source>
        <strain evidence="9 10">CMW 5346</strain>
    </source>
</reference>
<feature type="domain" description="Xylanolytic transcriptional activator regulatory" evidence="8">
    <location>
        <begin position="441"/>
        <end position="512"/>
    </location>
</feature>
<feature type="region of interest" description="Disordered" evidence="7">
    <location>
        <begin position="196"/>
        <end position="245"/>
    </location>
</feature>
<protein>
    <recommendedName>
        <fullName evidence="8">Xylanolytic transcriptional activator regulatory domain-containing protein</fullName>
    </recommendedName>
</protein>
<feature type="compositionally biased region" description="Gly residues" evidence="7">
    <location>
        <begin position="622"/>
        <end position="635"/>
    </location>
</feature>
<evidence type="ECO:0000313" key="9">
    <source>
        <dbReference type="EMBL" id="KAL1901977.1"/>
    </source>
</evidence>
<keyword evidence="10" id="KW-1185">Reference proteome</keyword>
<name>A0ABR3ZP81_9PEZI</name>
<evidence type="ECO:0000256" key="5">
    <source>
        <dbReference type="ARBA" id="ARBA00023163"/>
    </source>
</evidence>
<keyword evidence="6" id="KW-0539">Nucleus</keyword>
<keyword evidence="3" id="KW-0805">Transcription regulation</keyword>
<dbReference type="PANTHER" id="PTHR31313">
    <property type="entry name" value="TY1 ENHANCER ACTIVATOR"/>
    <property type="match status" value="1"/>
</dbReference>
<comment type="caution">
    <text evidence="9">The sequence shown here is derived from an EMBL/GenBank/DDBJ whole genome shotgun (WGS) entry which is preliminary data.</text>
</comment>
<feature type="region of interest" description="Disordered" evidence="7">
    <location>
        <begin position="805"/>
        <end position="853"/>
    </location>
</feature>
<evidence type="ECO:0000313" key="10">
    <source>
        <dbReference type="Proteomes" id="UP001583186"/>
    </source>
</evidence>
<evidence type="ECO:0000259" key="8">
    <source>
        <dbReference type="SMART" id="SM00906"/>
    </source>
</evidence>
<feature type="compositionally biased region" description="Polar residues" evidence="7">
    <location>
        <begin position="809"/>
        <end position="826"/>
    </location>
</feature>
<feature type="compositionally biased region" description="Polar residues" evidence="7">
    <location>
        <begin position="764"/>
        <end position="774"/>
    </location>
</feature>
<dbReference type="InterPro" id="IPR051615">
    <property type="entry name" value="Transcr_Regulatory_Elem"/>
</dbReference>
<feature type="region of interest" description="Disordered" evidence="7">
    <location>
        <begin position="889"/>
        <end position="925"/>
    </location>
</feature>
<evidence type="ECO:0000256" key="7">
    <source>
        <dbReference type="SAM" id="MobiDB-lite"/>
    </source>
</evidence>
<dbReference type="CDD" id="cd12148">
    <property type="entry name" value="fungal_TF_MHR"/>
    <property type="match status" value="1"/>
</dbReference>
<dbReference type="Proteomes" id="UP001583186">
    <property type="component" value="Unassembled WGS sequence"/>
</dbReference>
<proteinExistence type="predicted"/>
<dbReference type="SMART" id="SM00906">
    <property type="entry name" value="Fungal_trans"/>
    <property type="match status" value="1"/>
</dbReference>
<dbReference type="Pfam" id="PF04082">
    <property type="entry name" value="Fungal_trans"/>
    <property type="match status" value="1"/>
</dbReference>
<evidence type="ECO:0000256" key="2">
    <source>
        <dbReference type="ARBA" id="ARBA00022833"/>
    </source>
</evidence>
<dbReference type="InterPro" id="IPR036864">
    <property type="entry name" value="Zn2-C6_fun-type_DNA-bd_sf"/>
</dbReference>
<feature type="compositionally biased region" description="Low complexity" evidence="7">
    <location>
        <begin position="837"/>
        <end position="849"/>
    </location>
</feature>
<keyword evidence="1" id="KW-0479">Metal-binding</keyword>
<keyword evidence="5" id="KW-0804">Transcription</keyword>
<feature type="compositionally biased region" description="Polar residues" evidence="7">
    <location>
        <begin position="74"/>
        <end position="93"/>
    </location>
</feature>
<keyword evidence="2" id="KW-0862">Zinc</keyword>
<evidence type="ECO:0000256" key="1">
    <source>
        <dbReference type="ARBA" id="ARBA00022723"/>
    </source>
</evidence>
<organism evidence="9 10">
    <name type="scientific">Sporothrix stenoceras</name>
    <dbReference type="NCBI Taxonomy" id="5173"/>
    <lineage>
        <taxon>Eukaryota</taxon>
        <taxon>Fungi</taxon>
        <taxon>Dikarya</taxon>
        <taxon>Ascomycota</taxon>
        <taxon>Pezizomycotina</taxon>
        <taxon>Sordariomycetes</taxon>
        <taxon>Sordariomycetidae</taxon>
        <taxon>Ophiostomatales</taxon>
        <taxon>Ophiostomataceae</taxon>
        <taxon>Sporothrix</taxon>
    </lineage>
</organism>
<dbReference type="Gene3D" id="4.10.240.10">
    <property type="entry name" value="Zn(2)-C6 fungal-type DNA-binding domain"/>
    <property type="match status" value="1"/>
</dbReference>
<keyword evidence="4" id="KW-0238">DNA-binding</keyword>
<feature type="compositionally biased region" description="Low complexity" evidence="7">
    <location>
        <begin position="903"/>
        <end position="915"/>
    </location>
</feature>
<feature type="region of interest" description="Disordered" evidence="7">
    <location>
        <begin position="138"/>
        <end position="168"/>
    </location>
</feature>